<dbReference type="Proteomes" id="UP001642483">
    <property type="component" value="Unassembled WGS sequence"/>
</dbReference>
<evidence type="ECO:0000256" key="10">
    <source>
        <dbReference type="ARBA" id="ARBA00023180"/>
    </source>
</evidence>
<reference evidence="14 15" key="1">
    <citation type="submission" date="2024-02" db="EMBL/GenBank/DDBJ databases">
        <authorList>
            <person name="Daric V."/>
            <person name="Darras S."/>
        </authorList>
    </citation>
    <scope>NUCLEOTIDE SEQUENCE [LARGE SCALE GENOMIC DNA]</scope>
</reference>
<comment type="subcellular location">
    <subcellularLocation>
        <location evidence="11">Golgi apparatus</location>
        <location evidence="11">Golgi stack membrane</location>
        <topology evidence="11">Single-pass type II membrane protein</topology>
    </subcellularLocation>
    <subcellularLocation>
        <location evidence="1">Membrane</location>
        <topology evidence="1">Single-pass membrane protein</topology>
    </subcellularLocation>
</comment>
<evidence type="ECO:0000256" key="1">
    <source>
        <dbReference type="ARBA" id="ARBA00004167"/>
    </source>
</evidence>
<evidence type="ECO:0000256" key="7">
    <source>
        <dbReference type="ARBA" id="ARBA00022968"/>
    </source>
</evidence>
<sequence length="457" mass="53446">MLPMLPMQMIKKRWRCCYMIAISLTVRAFVVMAAVAMVLFFMTITVDTATKSSPVDNNNRNFMKSTTGNQTQPTITPPLPSKCLILLWAHIAIYVHRIPEHPSCGGGCNITTDRSRYEEADAVVFQMKTTTAGDLPDPRKRKSNQVFVWFTRETPWTSRYFYYKKLTEFDGYFNWTMTYRLDSDVKAVMMPFEVRSFFDNMQEKLQGQAANYFRAGFNSLTSPYKCEKNRLTEDDLRFNLARKKFLAAWAANNRDLTAGAKERFSIVQQLVQSGLKLDIFGKSGKKPKFMNSKQFYDTMSEFKFYFAFENGYHCQEYITEKVWFNSFYLGSVPIVWGPTKTDASRMLPPNSYIYYEDFSDPMELINYLKYLDQNDTAYLEYFAWRLVTPCYYPLHKVNDQKIGTSIFQHVSSWLNGFCELSKLIREGVHRRTSKSISSLKDLWYGRERNECLKEKVV</sequence>
<keyword evidence="9 11" id="KW-0472">Membrane</keyword>
<feature type="transmembrane region" description="Helical" evidence="11">
    <location>
        <begin position="20"/>
        <end position="44"/>
    </location>
</feature>
<dbReference type="PANTHER" id="PTHR11929">
    <property type="entry name" value="ALPHA- 1,3 -FUCOSYLTRANSFERASE"/>
    <property type="match status" value="1"/>
</dbReference>
<keyword evidence="15" id="KW-1185">Reference proteome</keyword>
<dbReference type="SUPFAM" id="SSF53756">
    <property type="entry name" value="UDP-Glycosyltransferase/glycogen phosphorylase"/>
    <property type="match status" value="1"/>
</dbReference>
<keyword evidence="5 11" id="KW-0808">Transferase</keyword>
<proteinExistence type="inferred from homology"/>
<evidence type="ECO:0000256" key="8">
    <source>
        <dbReference type="ARBA" id="ARBA00022989"/>
    </source>
</evidence>
<comment type="pathway">
    <text evidence="2">Protein modification; protein glycosylation.</text>
</comment>
<keyword evidence="8 11" id="KW-1133">Transmembrane helix</keyword>
<dbReference type="InterPro" id="IPR031481">
    <property type="entry name" value="Glyco_tran_10_N"/>
</dbReference>
<dbReference type="EMBL" id="CAWYQH010000096">
    <property type="protein sequence ID" value="CAK8682982.1"/>
    <property type="molecule type" value="Genomic_DNA"/>
</dbReference>
<evidence type="ECO:0000259" key="12">
    <source>
        <dbReference type="Pfam" id="PF00852"/>
    </source>
</evidence>
<keyword evidence="10" id="KW-0325">Glycoprotein</keyword>
<evidence type="ECO:0000256" key="6">
    <source>
        <dbReference type="ARBA" id="ARBA00022692"/>
    </source>
</evidence>
<dbReference type="InterPro" id="IPR038577">
    <property type="entry name" value="GT10-like_C_sf"/>
</dbReference>
<protein>
    <recommendedName>
        <fullName evidence="11">Fucosyltransferase</fullName>
        <ecNumber evidence="11">2.4.1.-</ecNumber>
    </recommendedName>
</protein>
<keyword evidence="11" id="KW-0333">Golgi apparatus</keyword>
<comment type="caution">
    <text evidence="14">The sequence shown here is derived from an EMBL/GenBank/DDBJ whole genome shotgun (WGS) entry which is preliminary data.</text>
</comment>
<evidence type="ECO:0000256" key="9">
    <source>
        <dbReference type="ARBA" id="ARBA00023136"/>
    </source>
</evidence>
<accession>A0ABP0FTP6</accession>
<dbReference type="Pfam" id="PF17039">
    <property type="entry name" value="Glyco_tran_10_N"/>
    <property type="match status" value="1"/>
</dbReference>
<comment type="similarity">
    <text evidence="3 11">Belongs to the glycosyltransferase 10 family.</text>
</comment>
<gene>
    <name evidence="14" type="ORF">CVLEPA_LOCUS14102</name>
</gene>
<dbReference type="EC" id="2.4.1.-" evidence="11"/>
<keyword evidence="4 11" id="KW-0328">Glycosyltransferase</keyword>
<dbReference type="InterPro" id="IPR055270">
    <property type="entry name" value="Glyco_tran_10_C"/>
</dbReference>
<evidence type="ECO:0000256" key="4">
    <source>
        <dbReference type="ARBA" id="ARBA00022676"/>
    </source>
</evidence>
<dbReference type="InterPro" id="IPR001503">
    <property type="entry name" value="Glyco_trans_10"/>
</dbReference>
<evidence type="ECO:0000313" key="15">
    <source>
        <dbReference type="Proteomes" id="UP001642483"/>
    </source>
</evidence>
<evidence type="ECO:0000256" key="3">
    <source>
        <dbReference type="ARBA" id="ARBA00008919"/>
    </source>
</evidence>
<name>A0ABP0FTP6_CLALP</name>
<dbReference type="PANTHER" id="PTHR11929:SF145">
    <property type="entry name" value="ALPHA-(1,3)-FUCOSYLTRANSFERASE FUT-1"/>
    <property type="match status" value="1"/>
</dbReference>
<dbReference type="Pfam" id="PF00852">
    <property type="entry name" value="Glyco_transf_10"/>
    <property type="match status" value="1"/>
</dbReference>
<evidence type="ECO:0000256" key="2">
    <source>
        <dbReference type="ARBA" id="ARBA00004922"/>
    </source>
</evidence>
<evidence type="ECO:0000256" key="5">
    <source>
        <dbReference type="ARBA" id="ARBA00022679"/>
    </source>
</evidence>
<dbReference type="Gene3D" id="3.40.50.11660">
    <property type="entry name" value="Glycosyl transferase family 10, C-terminal domain"/>
    <property type="match status" value="1"/>
</dbReference>
<feature type="domain" description="Fucosyltransferase N-terminal" evidence="13">
    <location>
        <begin position="82"/>
        <end position="186"/>
    </location>
</feature>
<evidence type="ECO:0000256" key="11">
    <source>
        <dbReference type="RuleBase" id="RU003832"/>
    </source>
</evidence>
<organism evidence="14 15">
    <name type="scientific">Clavelina lepadiformis</name>
    <name type="common">Light-bulb sea squirt</name>
    <name type="synonym">Ascidia lepadiformis</name>
    <dbReference type="NCBI Taxonomy" id="159417"/>
    <lineage>
        <taxon>Eukaryota</taxon>
        <taxon>Metazoa</taxon>
        <taxon>Chordata</taxon>
        <taxon>Tunicata</taxon>
        <taxon>Ascidiacea</taxon>
        <taxon>Aplousobranchia</taxon>
        <taxon>Clavelinidae</taxon>
        <taxon>Clavelina</taxon>
    </lineage>
</organism>
<feature type="domain" description="Fucosyltransferase C-terminal" evidence="12">
    <location>
        <begin position="241"/>
        <end position="436"/>
    </location>
</feature>
<evidence type="ECO:0000259" key="13">
    <source>
        <dbReference type="Pfam" id="PF17039"/>
    </source>
</evidence>
<keyword evidence="6 11" id="KW-0812">Transmembrane</keyword>
<keyword evidence="7" id="KW-0735">Signal-anchor</keyword>
<evidence type="ECO:0000313" key="14">
    <source>
        <dbReference type="EMBL" id="CAK8682982.1"/>
    </source>
</evidence>